<proteinExistence type="predicted"/>
<name>A0ABS5F239_9PROT</name>
<evidence type="ECO:0000313" key="3">
    <source>
        <dbReference type="Proteomes" id="UP001196870"/>
    </source>
</evidence>
<sequence length="94" mass="9650">MAATDTIIFADGMSDIAVANGVARITLAQSGSEGKSVPVGQLCVPVTQLPAIANGLIQMLRQLEAKAKELKATQEPVTAEAPAPSGSFRFGSHT</sequence>
<dbReference type="Proteomes" id="UP001196870">
    <property type="component" value="Unassembled WGS sequence"/>
</dbReference>
<keyword evidence="3" id="KW-1185">Reference proteome</keyword>
<organism evidence="2 3">
    <name type="scientific">Plastoroseomonas hellenica</name>
    <dbReference type="NCBI Taxonomy" id="2687306"/>
    <lineage>
        <taxon>Bacteria</taxon>
        <taxon>Pseudomonadati</taxon>
        <taxon>Pseudomonadota</taxon>
        <taxon>Alphaproteobacteria</taxon>
        <taxon>Acetobacterales</taxon>
        <taxon>Acetobacteraceae</taxon>
        <taxon>Plastoroseomonas</taxon>
    </lineage>
</organism>
<dbReference type="RefSeq" id="WP_211854343.1">
    <property type="nucleotide sequence ID" value="NZ_JAAGBB010000024.1"/>
</dbReference>
<comment type="caution">
    <text evidence="2">The sequence shown here is derived from an EMBL/GenBank/DDBJ whole genome shotgun (WGS) entry which is preliminary data.</text>
</comment>
<evidence type="ECO:0000256" key="1">
    <source>
        <dbReference type="SAM" id="MobiDB-lite"/>
    </source>
</evidence>
<dbReference type="EMBL" id="JAAGBB010000024">
    <property type="protein sequence ID" value="MBR0666634.1"/>
    <property type="molecule type" value="Genomic_DNA"/>
</dbReference>
<accession>A0ABS5F239</accession>
<protein>
    <submittedName>
        <fullName evidence="2">Uncharacterized protein</fullName>
    </submittedName>
</protein>
<feature type="region of interest" description="Disordered" evidence="1">
    <location>
        <begin position="72"/>
        <end position="94"/>
    </location>
</feature>
<gene>
    <name evidence="2" type="ORF">GXW71_19905</name>
</gene>
<evidence type="ECO:0000313" key="2">
    <source>
        <dbReference type="EMBL" id="MBR0666634.1"/>
    </source>
</evidence>
<reference evidence="3" key="1">
    <citation type="journal article" date="2021" name="Syst. Appl. Microbiol.">
        <title>Roseomonas hellenica sp. nov., isolated from roots of wild-growing Alkanna tinctoria.</title>
        <authorList>
            <person name="Rat A."/>
            <person name="Naranjo H.D."/>
            <person name="Lebbe L."/>
            <person name="Cnockaert M."/>
            <person name="Krigas N."/>
            <person name="Grigoriadou K."/>
            <person name="Maloupa E."/>
            <person name="Willems A."/>
        </authorList>
    </citation>
    <scope>NUCLEOTIDE SEQUENCE [LARGE SCALE GENOMIC DNA]</scope>
    <source>
        <strain evidence="3">LMG 31523</strain>
    </source>
</reference>